<sequence>MSTIAVLLSMKMMISTVVDEIDTTPDSITHLKPSTKYLGSQYYQLFFFSSSGFSLSCLRFSSSLVTWEVSSPKHTAS</sequence>
<keyword evidence="3" id="KW-1185">Reference proteome</keyword>
<organism evidence="2 3">
    <name type="scientific">Phtheirospermum japonicum</name>
    <dbReference type="NCBI Taxonomy" id="374723"/>
    <lineage>
        <taxon>Eukaryota</taxon>
        <taxon>Viridiplantae</taxon>
        <taxon>Streptophyta</taxon>
        <taxon>Embryophyta</taxon>
        <taxon>Tracheophyta</taxon>
        <taxon>Spermatophyta</taxon>
        <taxon>Magnoliopsida</taxon>
        <taxon>eudicotyledons</taxon>
        <taxon>Gunneridae</taxon>
        <taxon>Pentapetalae</taxon>
        <taxon>asterids</taxon>
        <taxon>lamiids</taxon>
        <taxon>Lamiales</taxon>
        <taxon>Orobanchaceae</taxon>
        <taxon>Orobanchaceae incertae sedis</taxon>
        <taxon>Phtheirospermum</taxon>
    </lineage>
</organism>
<dbReference type="EMBL" id="BMAC01000254">
    <property type="protein sequence ID" value="GFP91748.1"/>
    <property type="molecule type" value="Genomic_DNA"/>
</dbReference>
<gene>
    <name evidence="2" type="ORF">PHJA_001318800</name>
</gene>
<evidence type="ECO:0000313" key="3">
    <source>
        <dbReference type="Proteomes" id="UP000653305"/>
    </source>
</evidence>
<evidence type="ECO:0000256" key="1">
    <source>
        <dbReference type="SAM" id="SignalP"/>
    </source>
</evidence>
<dbReference type="AlphaFoldDB" id="A0A830C3M8"/>
<reference evidence="2" key="1">
    <citation type="submission" date="2020-07" db="EMBL/GenBank/DDBJ databases">
        <title>Ethylene signaling mediates host invasion by parasitic plants.</title>
        <authorList>
            <person name="Yoshida S."/>
        </authorList>
    </citation>
    <scope>NUCLEOTIDE SEQUENCE</scope>
    <source>
        <strain evidence="2">Okayama</strain>
    </source>
</reference>
<protein>
    <recommendedName>
        <fullName evidence="4">Secreted protein</fullName>
    </recommendedName>
</protein>
<accession>A0A830C3M8</accession>
<evidence type="ECO:0000313" key="2">
    <source>
        <dbReference type="EMBL" id="GFP91748.1"/>
    </source>
</evidence>
<evidence type="ECO:0008006" key="4">
    <source>
        <dbReference type="Google" id="ProtNLM"/>
    </source>
</evidence>
<proteinExistence type="predicted"/>
<keyword evidence="1" id="KW-0732">Signal</keyword>
<feature type="signal peptide" evidence="1">
    <location>
        <begin position="1"/>
        <end position="19"/>
    </location>
</feature>
<comment type="caution">
    <text evidence="2">The sequence shown here is derived from an EMBL/GenBank/DDBJ whole genome shotgun (WGS) entry which is preliminary data.</text>
</comment>
<name>A0A830C3M8_9LAMI</name>
<feature type="chain" id="PRO_5032571974" description="Secreted protein" evidence="1">
    <location>
        <begin position="20"/>
        <end position="77"/>
    </location>
</feature>
<dbReference type="Proteomes" id="UP000653305">
    <property type="component" value="Unassembled WGS sequence"/>
</dbReference>